<evidence type="ECO:0000256" key="1">
    <source>
        <dbReference type="ARBA" id="ARBA00004474"/>
    </source>
</evidence>
<evidence type="ECO:0000256" key="2">
    <source>
        <dbReference type="ARBA" id="ARBA00022528"/>
    </source>
</evidence>
<accession>A0A644YI72</accession>
<dbReference type="GO" id="GO:0005524">
    <property type="term" value="F:ATP binding"/>
    <property type="evidence" value="ECO:0007669"/>
    <property type="project" value="UniProtKB-KW"/>
</dbReference>
<dbReference type="PANTHER" id="PTHR42960">
    <property type="entry name" value="YCF46 PROTEIN"/>
    <property type="match status" value="1"/>
</dbReference>
<evidence type="ECO:0000313" key="6">
    <source>
        <dbReference type="EMBL" id="MPM28275.1"/>
    </source>
</evidence>
<comment type="subcellular location">
    <subcellularLocation>
        <location evidence="1">Plastid</location>
    </subcellularLocation>
</comment>
<protein>
    <submittedName>
        <fullName evidence="6">Uncharacterized protein</fullName>
    </submittedName>
</protein>
<organism evidence="6">
    <name type="scientific">bioreactor metagenome</name>
    <dbReference type="NCBI Taxonomy" id="1076179"/>
    <lineage>
        <taxon>unclassified sequences</taxon>
        <taxon>metagenomes</taxon>
        <taxon>ecological metagenomes</taxon>
    </lineage>
</organism>
<evidence type="ECO:0000256" key="4">
    <source>
        <dbReference type="ARBA" id="ARBA00022741"/>
    </source>
</evidence>
<evidence type="ECO:0000256" key="3">
    <source>
        <dbReference type="ARBA" id="ARBA00022640"/>
    </source>
</evidence>
<dbReference type="GO" id="GO:0009536">
    <property type="term" value="C:plastid"/>
    <property type="evidence" value="ECO:0007669"/>
    <property type="project" value="UniProtKB-SubCell"/>
</dbReference>
<proteinExistence type="predicted"/>
<dbReference type="PANTHER" id="PTHR42960:SF1">
    <property type="entry name" value="YCF46 PROTEIN"/>
    <property type="match status" value="1"/>
</dbReference>
<comment type="caution">
    <text evidence="6">The sequence shown here is derived from an EMBL/GenBank/DDBJ whole genome shotgun (WGS) entry which is preliminary data.</text>
</comment>
<keyword evidence="5" id="KW-0067">ATP-binding</keyword>
<gene>
    <name evidence="6" type="ORF">SDC9_74795</name>
</gene>
<sequence>MNLNNFINELNYLIRARYSIINVNTFEEERALDCIRKIVSPLNKRIITWTLTNGLEHDGKALDNKSIDLSNALTMAIELAKEPTIFVWIDVHPFFKSQSSMAYIRKFKELSQIIRKGLPSNSIILSPVLEIPIELQKEITLLDFPLPDLNTTTDIINNFINCYQGNKNLTIEKSKKVIDDLARAAIGLSQAEIENSLAKSLVKNHSISSEEVNLILEEKKQIIRKSGILEYISTENFDLDNIGGLQNLKRWLQKR</sequence>
<name>A0A644YI72_9ZZZZ</name>
<keyword evidence="4" id="KW-0547">Nucleotide-binding</keyword>
<keyword evidence="3" id="KW-0934">Plastid</keyword>
<evidence type="ECO:0000256" key="5">
    <source>
        <dbReference type="ARBA" id="ARBA00022840"/>
    </source>
</evidence>
<dbReference type="AlphaFoldDB" id="A0A644YI72"/>
<dbReference type="EMBL" id="VSSQ01005211">
    <property type="protein sequence ID" value="MPM28275.1"/>
    <property type="molecule type" value="Genomic_DNA"/>
</dbReference>
<reference evidence="6" key="1">
    <citation type="submission" date="2019-08" db="EMBL/GenBank/DDBJ databases">
        <authorList>
            <person name="Kucharzyk K."/>
            <person name="Murdoch R.W."/>
            <person name="Higgins S."/>
            <person name="Loffler F."/>
        </authorList>
    </citation>
    <scope>NUCLEOTIDE SEQUENCE</scope>
</reference>
<dbReference type="InterPro" id="IPR052381">
    <property type="entry name" value="AAA_domain_protein"/>
</dbReference>
<keyword evidence="2" id="KW-0150">Chloroplast</keyword>